<evidence type="ECO:0000259" key="2">
    <source>
        <dbReference type="Pfam" id="PF13539"/>
    </source>
</evidence>
<evidence type="ECO:0000256" key="1">
    <source>
        <dbReference type="SAM" id="MobiDB-lite"/>
    </source>
</evidence>
<comment type="caution">
    <text evidence="3">The sequence shown here is derived from an EMBL/GenBank/DDBJ whole genome shotgun (WGS) entry which is preliminary data.</text>
</comment>
<dbReference type="CDD" id="cd14845">
    <property type="entry name" value="L-Ala-D-Glu_peptidase_like"/>
    <property type="match status" value="1"/>
</dbReference>
<name>A0ABP4SYJ7_9ACTN</name>
<evidence type="ECO:0000313" key="3">
    <source>
        <dbReference type="EMBL" id="GAA1679340.1"/>
    </source>
</evidence>
<evidence type="ECO:0000313" key="4">
    <source>
        <dbReference type="Proteomes" id="UP001500618"/>
    </source>
</evidence>
<proteinExistence type="predicted"/>
<dbReference type="SUPFAM" id="SSF55166">
    <property type="entry name" value="Hedgehog/DD-peptidase"/>
    <property type="match status" value="1"/>
</dbReference>
<dbReference type="InterPro" id="IPR039561">
    <property type="entry name" value="Peptidase_M15C"/>
</dbReference>
<feature type="region of interest" description="Disordered" evidence="1">
    <location>
        <begin position="150"/>
        <end position="171"/>
    </location>
</feature>
<dbReference type="Gene3D" id="3.30.1380.10">
    <property type="match status" value="1"/>
</dbReference>
<gene>
    <name evidence="3" type="ORF">GCM10009765_30700</name>
</gene>
<feature type="domain" description="Peptidase M15C" evidence="2">
    <location>
        <begin position="127"/>
        <end position="205"/>
    </location>
</feature>
<dbReference type="Pfam" id="PF13539">
    <property type="entry name" value="Peptidase_M15_4"/>
    <property type="match status" value="1"/>
</dbReference>
<dbReference type="RefSeq" id="WP_344310869.1">
    <property type="nucleotide sequence ID" value="NZ_BAAANY010000009.1"/>
</dbReference>
<reference evidence="4" key="1">
    <citation type="journal article" date="2019" name="Int. J. Syst. Evol. Microbiol.">
        <title>The Global Catalogue of Microorganisms (GCM) 10K type strain sequencing project: providing services to taxonomists for standard genome sequencing and annotation.</title>
        <authorList>
            <consortium name="The Broad Institute Genomics Platform"/>
            <consortium name="The Broad Institute Genome Sequencing Center for Infectious Disease"/>
            <person name="Wu L."/>
            <person name="Ma J."/>
        </authorList>
    </citation>
    <scope>NUCLEOTIDE SEQUENCE [LARGE SCALE GENOMIC DNA]</scope>
    <source>
        <strain evidence="4">JCM 14718</strain>
    </source>
</reference>
<accession>A0ABP4SYJ7</accession>
<dbReference type="Proteomes" id="UP001500618">
    <property type="component" value="Unassembled WGS sequence"/>
</dbReference>
<organism evidence="3 4">
    <name type="scientific">Fodinicola feengrottensis</name>
    <dbReference type="NCBI Taxonomy" id="435914"/>
    <lineage>
        <taxon>Bacteria</taxon>
        <taxon>Bacillati</taxon>
        <taxon>Actinomycetota</taxon>
        <taxon>Actinomycetes</taxon>
        <taxon>Mycobacteriales</taxon>
        <taxon>Fodinicola</taxon>
    </lineage>
</organism>
<protein>
    <submittedName>
        <fullName evidence="3">M15 family metallopeptidase</fullName>
    </submittedName>
</protein>
<sequence length="206" mass="22784">MHLLLVPLVLLSGLTAPDSLPAYSATTKTVTAADLGATWHSGCPVGPAQLRMISLTYYGMDQKAHAGQLVVNTDRVDQTIKIFGELYRMRYPIAKMVTPDHYPNADDELSMEDNNTSAYDCRDIPTSGALSYHAYGRAIDINTLINPYHDSQGVQPKNGGPYLDRTRKDPGMLHDGDKAVRAFTGNGWTWGGDWHTLKDYQHFELA</sequence>
<keyword evidence="4" id="KW-1185">Reference proteome</keyword>
<dbReference type="InterPro" id="IPR009045">
    <property type="entry name" value="Zn_M74/Hedgehog-like"/>
</dbReference>
<dbReference type="EMBL" id="BAAANY010000009">
    <property type="protein sequence ID" value="GAA1679340.1"/>
    <property type="molecule type" value="Genomic_DNA"/>
</dbReference>